<keyword evidence="1" id="KW-0175">Coiled coil</keyword>
<feature type="compositionally biased region" description="Polar residues" evidence="2">
    <location>
        <begin position="622"/>
        <end position="635"/>
    </location>
</feature>
<dbReference type="OMA" id="NMDHNAW"/>
<dbReference type="STRING" id="5643.A0A060SQG8"/>
<dbReference type="Proteomes" id="UP000029665">
    <property type="component" value="Unassembled WGS sequence"/>
</dbReference>
<feature type="region of interest" description="Disordered" evidence="2">
    <location>
        <begin position="667"/>
        <end position="687"/>
    </location>
</feature>
<comment type="caution">
    <text evidence="4">The sequence shown here is derived from an EMBL/GenBank/DDBJ whole genome shotgun (WGS) entry which is preliminary data.</text>
</comment>
<protein>
    <recommendedName>
        <fullName evidence="3">DUF6697 domain-containing protein</fullName>
    </recommendedName>
</protein>
<dbReference type="InterPro" id="IPR046520">
    <property type="entry name" value="DUF6697"/>
</dbReference>
<sequence length="696" mass="76292">MARIAELEASMLALQQRCDHLQTTAKDAAYLEAQIRISKLEDELAYVSSQHMMCSSTVQRCDAELASLMQEHKSLVQAHEGQRRAAAESSQQVAALRAEKEELERERDRLGAELTQQHNAHESFVFCQDKKHEKATAEITRLQDIIRARETAVNTLAEEKMQLKAALDASQTELLQAQNQLAATIVQCDTWKVELEDVLARQGIDAEQMLQNAAKERENADELLHNAANKIEVLELQLRQKDIEITKLREEVARKAQEQRITDVSQRPPTALVPSSSTAVKRAVEEERATVSVSASQPVAWALNLAAHGSPMPLGRVKELSTLPTIAVDLGLGQVEPAIFTRQSLSSVLGGSIQGLIVRATELARKHGISTYLCPNMDHNAWSPPGPGRHGYMQVGLGRDRDLFNNGEYRHVFVGAGKHFVYCGWYHVLRVERLTQDEWTTLPPKVRTNVCSGLLSVLHADADSPNSLATQVQTTYSQTTVNKEKSNDFKSAQHVLAMYNAGELRAPCVRLQCVGFDTAFYQELVRANDRYFEHEPRPMPPANAAGGSTKRRRVSKPKKVGEDFEEEVSLAVAVASIKSATPNGATGPEPTLTAGAPLASVSAASQTVVARPDVTVDVPTASHLSASAGPSTQASADPPRRSTRLLGRRQAISSATFTLRIPSGKIKDRTSQSMGRGESDIYLSSGLDDDDMYADM</sequence>
<feature type="coiled-coil region" evidence="1">
    <location>
        <begin position="206"/>
        <end position="258"/>
    </location>
</feature>
<dbReference type="Pfam" id="PF20411">
    <property type="entry name" value="DUF6697"/>
    <property type="match status" value="1"/>
</dbReference>
<feature type="coiled-coil region" evidence="1">
    <location>
        <begin position="153"/>
        <end position="180"/>
    </location>
</feature>
<dbReference type="AlphaFoldDB" id="A0A060SQG8"/>
<evidence type="ECO:0000313" key="5">
    <source>
        <dbReference type="Proteomes" id="UP000029665"/>
    </source>
</evidence>
<evidence type="ECO:0000259" key="3">
    <source>
        <dbReference type="Pfam" id="PF20411"/>
    </source>
</evidence>
<feature type="compositionally biased region" description="Basic and acidic residues" evidence="2">
    <location>
        <begin position="77"/>
        <end position="86"/>
    </location>
</feature>
<dbReference type="HOGENOM" id="CLU_395950_0_0_1"/>
<keyword evidence="5" id="KW-1185">Reference proteome</keyword>
<feature type="compositionally biased region" description="Basic residues" evidence="2">
    <location>
        <begin position="549"/>
        <end position="558"/>
    </location>
</feature>
<proteinExistence type="predicted"/>
<reference evidence="4" key="1">
    <citation type="submission" date="2014-01" db="EMBL/GenBank/DDBJ databases">
        <title>The genome of the white-rot fungus Pycnoporus cinnabarinus: a basidiomycete model with a versatile arsenal for lignocellulosic biomass breakdown.</title>
        <authorList>
            <person name="Levasseur A."/>
            <person name="Lomascolo A."/>
            <person name="Ruiz-Duenas F.J."/>
            <person name="Uzan E."/>
            <person name="Piumi F."/>
            <person name="Kues U."/>
            <person name="Ram A.F.J."/>
            <person name="Murat C."/>
            <person name="Haon M."/>
            <person name="Benoit I."/>
            <person name="Arfi Y."/>
            <person name="Chevret D."/>
            <person name="Drula E."/>
            <person name="Kwon M.J."/>
            <person name="Gouret P."/>
            <person name="Lesage-Meessen L."/>
            <person name="Lombard V."/>
            <person name="Mariette J."/>
            <person name="Noirot C."/>
            <person name="Park J."/>
            <person name="Patyshakuliyeva A."/>
            <person name="Wieneger R.A.B."/>
            <person name="Wosten H.A.B."/>
            <person name="Martin F."/>
            <person name="Coutinho P.M."/>
            <person name="de Vries R."/>
            <person name="Martinez A.T."/>
            <person name="Klopp C."/>
            <person name="Pontarotti P."/>
            <person name="Henrissat B."/>
            <person name="Record E."/>
        </authorList>
    </citation>
    <scope>NUCLEOTIDE SEQUENCE [LARGE SCALE GENOMIC DNA]</scope>
    <source>
        <strain evidence="4">BRFM137</strain>
    </source>
</reference>
<organism evidence="4 5">
    <name type="scientific">Pycnoporus cinnabarinus</name>
    <name type="common">Cinnabar-red polypore</name>
    <name type="synonym">Trametes cinnabarina</name>
    <dbReference type="NCBI Taxonomy" id="5643"/>
    <lineage>
        <taxon>Eukaryota</taxon>
        <taxon>Fungi</taxon>
        <taxon>Dikarya</taxon>
        <taxon>Basidiomycota</taxon>
        <taxon>Agaricomycotina</taxon>
        <taxon>Agaricomycetes</taxon>
        <taxon>Polyporales</taxon>
        <taxon>Polyporaceae</taxon>
        <taxon>Trametes</taxon>
    </lineage>
</organism>
<evidence type="ECO:0000256" key="2">
    <source>
        <dbReference type="SAM" id="MobiDB-lite"/>
    </source>
</evidence>
<accession>A0A060SQG8</accession>
<dbReference type="OrthoDB" id="2757553at2759"/>
<feature type="region of interest" description="Disordered" evidence="2">
    <location>
        <begin position="532"/>
        <end position="560"/>
    </location>
</feature>
<feature type="region of interest" description="Disordered" evidence="2">
    <location>
        <begin position="77"/>
        <end position="100"/>
    </location>
</feature>
<evidence type="ECO:0000313" key="4">
    <source>
        <dbReference type="EMBL" id="CDO76625.1"/>
    </source>
</evidence>
<feature type="domain" description="DUF6697" evidence="3">
    <location>
        <begin position="340"/>
        <end position="526"/>
    </location>
</feature>
<gene>
    <name evidence="4" type="ORF">BN946_scf184868.g39</name>
</gene>
<feature type="region of interest" description="Disordered" evidence="2">
    <location>
        <begin position="622"/>
        <end position="644"/>
    </location>
</feature>
<dbReference type="EMBL" id="CCBP010000392">
    <property type="protein sequence ID" value="CDO76625.1"/>
    <property type="molecule type" value="Genomic_DNA"/>
</dbReference>
<evidence type="ECO:0000256" key="1">
    <source>
        <dbReference type="SAM" id="Coils"/>
    </source>
</evidence>
<name>A0A060SQG8_PYCCI</name>